<evidence type="ECO:0000259" key="9">
    <source>
        <dbReference type="PROSITE" id="PS51188"/>
    </source>
</evidence>
<dbReference type="SUPFAM" id="SSF57938">
    <property type="entry name" value="DnaJ/Hsp40 cysteine-rich domain"/>
    <property type="match status" value="1"/>
</dbReference>
<feature type="region of interest" description="Disordered" evidence="7">
    <location>
        <begin position="58"/>
        <end position="81"/>
    </location>
</feature>
<feature type="compositionally biased region" description="Basic and acidic residues" evidence="7">
    <location>
        <begin position="894"/>
        <end position="916"/>
    </location>
</feature>
<dbReference type="CDD" id="cd10747">
    <property type="entry name" value="DnaJ_C"/>
    <property type="match status" value="1"/>
</dbReference>
<dbReference type="AlphaFoldDB" id="A0A0G4HM39"/>
<reference evidence="10" key="1">
    <citation type="submission" date="2014-11" db="EMBL/GenBank/DDBJ databases">
        <authorList>
            <person name="Otto D Thomas"/>
            <person name="Naeem Raeece"/>
        </authorList>
    </citation>
    <scope>NUCLEOTIDE SEQUENCE</scope>
</reference>
<dbReference type="GO" id="GO:0008270">
    <property type="term" value="F:zinc ion binding"/>
    <property type="evidence" value="ECO:0007669"/>
    <property type="project" value="UniProtKB-KW"/>
</dbReference>
<feature type="compositionally biased region" description="Basic and acidic residues" evidence="7">
    <location>
        <begin position="101"/>
        <end position="112"/>
    </location>
</feature>
<feature type="zinc finger region" description="CR-type" evidence="6">
    <location>
        <begin position="582"/>
        <end position="664"/>
    </location>
</feature>
<dbReference type="FunFam" id="2.10.230.10:FF:000002">
    <property type="entry name" value="Molecular chaperone DnaJ"/>
    <property type="match status" value="1"/>
</dbReference>
<feature type="compositionally biased region" description="Basic and acidic residues" evidence="7">
    <location>
        <begin position="857"/>
        <end position="868"/>
    </location>
</feature>
<dbReference type="CDD" id="cd10719">
    <property type="entry name" value="DnaJ_zf"/>
    <property type="match status" value="1"/>
</dbReference>
<evidence type="ECO:0000256" key="2">
    <source>
        <dbReference type="ARBA" id="ARBA00022737"/>
    </source>
</evidence>
<evidence type="ECO:0000256" key="6">
    <source>
        <dbReference type="PROSITE-ProRule" id="PRU00546"/>
    </source>
</evidence>
<dbReference type="InterPro" id="IPR036410">
    <property type="entry name" value="HSP_DnaJ_Cys-rich_dom_sf"/>
</dbReference>
<dbReference type="PANTHER" id="PTHR43096">
    <property type="entry name" value="DNAJ HOMOLOG 1, MITOCHONDRIAL-RELATED"/>
    <property type="match status" value="1"/>
</dbReference>
<evidence type="ECO:0000259" key="8">
    <source>
        <dbReference type="PROSITE" id="PS50076"/>
    </source>
</evidence>
<feature type="compositionally biased region" description="Basic and acidic residues" evidence="7">
    <location>
        <begin position="821"/>
        <end position="849"/>
    </location>
</feature>
<dbReference type="SUPFAM" id="SSF49493">
    <property type="entry name" value="HSP40/DnaJ peptide-binding domain"/>
    <property type="match status" value="2"/>
</dbReference>
<feature type="compositionally biased region" description="Basic and acidic residues" evidence="7">
    <location>
        <begin position="877"/>
        <end position="887"/>
    </location>
</feature>
<dbReference type="Gene3D" id="2.60.260.20">
    <property type="entry name" value="Urease metallochaperone UreE, N-terminal domain"/>
    <property type="match status" value="2"/>
</dbReference>
<dbReference type="Gene3D" id="1.10.287.110">
    <property type="entry name" value="DnaJ domain"/>
    <property type="match status" value="1"/>
</dbReference>
<dbReference type="InterPro" id="IPR036869">
    <property type="entry name" value="J_dom_sf"/>
</dbReference>
<dbReference type="InterPro" id="IPR012724">
    <property type="entry name" value="DnaJ"/>
</dbReference>
<evidence type="ECO:0000313" key="10">
    <source>
        <dbReference type="EMBL" id="CEM45183.1"/>
    </source>
</evidence>
<keyword evidence="4 6" id="KW-0862">Zinc</keyword>
<name>A0A0G4HM39_9ALVE</name>
<dbReference type="GO" id="GO:0005524">
    <property type="term" value="F:ATP binding"/>
    <property type="evidence" value="ECO:0007669"/>
    <property type="project" value="InterPro"/>
</dbReference>
<dbReference type="GO" id="GO:0051082">
    <property type="term" value="F:unfolded protein binding"/>
    <property type="evidence" value="ECO:0007669"/>
    <property type="project" value="InterPro"/>
</dbReference>
<feature type="compositionally biased region" description="Basic and acidic residues" evidence="7">
    <location>
        <begin position="249"/>
        <end position="263"/>
    </location>
</feature>
<dbReference type="Pfam" id="PF01556">
    <property type="entry name" value="DnaJ_C"/>
    <property type="match status" value="1"/>
</dbReference>
<sequence length="989" mass="106918">MPGRDGTDGGPSGESSQAPPGLGNFKGVMLCNVKNPEGPEAKATAPFKWVMHHDPPGLCPPRKYRPQEPPKAQPVAKECPATRQHKAFIKELQKSVASGKMAREDAQKEIAERKRRIKQAADSTRSAVRDLITTHWEEHGDGYKDSVDRATLEEVLASTGGGAETGPWRRIGGGGLTRRPASSKVRGRQAGGGRERARPLWSMTAEELKQKEEGEQDELLHFAERLDFDSYLHDLEFRSTLETLAKRAKELEEEDERMRREIVDDWNAEPEEGQEGEEGLMSETQSVKGRTKGGSSECPEGGGRGGGTEMGDDREKGWDSSTTVGDQDRQAVTPEVAAAADRVLNSAPGIKAVHSKASVRQLLKKKGNAAGEPREECASLPSSARQALRRAGGVSPSPGATSISRSILPALGAPPTLHSAQCTRHPTSQTQQSARALHVSALRHAPKDPYATLGVSRDASEKDIKNAFRKLAKEYHPDLNKSKEAPQKMAEITGAYELLSNAEKKVFYDRTGMSADEMPQGAEGAGFGGMGGMPFQDLSDWIFSMGMAGADAGMGGGFGGGARPGDDIQLELTVPFMDAINGCEKEVRYRVDETCDTCGGSGAAPGHDPEVCKSCNGKGVQFQRSKMGGASVHFQMVCRTCQGRGEKITVFCKSCDGKGVTMKEKRTKAKLPKGLKSGAELRIAGGGHAGERGGRRGNLFIQVRVEEHPIFEWVRDDLHAQVPIPLKTLLLGGVTKVPTLEGQMDYRVKPMTHPGSVHVVKGKGPPLMDGYGRGHLYYHFGLQMPEKVSPEQATLLSEFDRLQKGLPAEYVLVPAEAFKRAEEEQAKTKEGPKGTDGEEKEKEKKEKPKMQRVAMVGEKEKEGQHSAAREAQGQQQQEKKDKEKETSPRTGGHQKSESVKSTSAEKEKEKEGDGVKEWTATSVPPSSTSTGAGTTLRNFFFGGNKDAKVRGDSSKTSSTSAESVGGKEKGKEGDGKEEKERAKKTSQHA</sequence>
<feature type="compositionally biased region" description="Basic and acidic residues" evidence="7">
    <location>
        <begin position="965"/>
        <end position="983"/>
    </location>
</feature>
<organism evidence="10">
    <name type="scientific">Chromera velia CCMP2878</name>
    <dbReference type="NCBI Taxonomy" id="1169474"/>
    <lineage>
        <taxon>Eukaryota</taxon>
        <taxon>Sar</taxon>
        <taxon>Alveolata</taxon>
        <taxon>Colpodellida</taxon>
        <taxon>Chromeraceae</taxon>
        <taxon>Chromera</taxon>
    </lineage>
</organism>
<dbReference type="GO" id="GO:0005737">
    <property type="term" value="C:cytoplasm"/>
    <property type="evidence" value="ECO:0007669"/>
    <property type="project" value="TreeGrafter"/>
</dbReference>
<feature type="region of interest" description="Disordered" evidence="7">
    <location>
        <begin position="157"/>
        <end position="201"/>
    </location>
</feature>
<keyword evidence="1 6" id="KW-0479">Metal-binding</keyword>
<evidence type="ECO:0000256" key="4">
    <source>
        <dbReference type="ARBA" id="ARBA00022833"/>
    </source>
</evidence>
<feature type="compositionally biased region" description="Low complexity" evidence="7">
    <location>
        <begin position="919"/>
        <end position="935"/>
    </location>
</feature>
<evidence type="ECO:0000256" key="7">
    <source>
        <dbReference type="SAM" id="MobiDB-lite"/>
    </source>
</evidence>
<feature type="region of interest" description="Disordered" evidence="7">
    <location>
        <begin position="821"/>
        <end position="989"/>
    </location>
</feature>
<gene>
    <name evidence="10" type="ORF">Cvel_7424</name>
</gene>
<dbReference type="PROSITE" id="PS50076">
    <property type="entry name" value="DNAJ_2"/>
    <property type="match status" value="1"/>
</dbReference>
<dbReference type="HAMAP" id="MF_01152">
    <property type="entry name" value="DnaJ"/>
    <property type="match status" value="1"/>
</dbReference>
<dbReference type="InterPro" id="IPR008971">
    <property type="entry name" value="HSP40/DnaJ_pept-bd"/>
</dbReference>
<dbReference type="CDD" id="cd06257">
    <property type="entry name" value="DnaJ"/>
    <property type="match status" value="1"/>
</dbReference>
<dbReference type="InterPro" id="IPR001305">
    <property type="entry name" value="HSP_DnaJ_Cys-rich_dom"/>
</dbReference>
<feature type="compositionally biased region" description="Acidic residues" evidence="7">
    <location>
        <begin position="264"/>
        <end position="280"/>
    </location>
</feature>
<feature type="region of interest" description="Disordered" evidence="7">
    <location>
        <begin position="249"/>
        <end position="331"/>
    </location>
</feature>
<keyword evidence="5" id="KW-0143">Chaperone</keyword>
<evidence type="ECO:0008006" key="11">
    <source>
        <dbReference type="Google" id="ProtNLM"/>
    </source>
</evidence>
<dbReference type="Pfam" id="PF00226">
    <property type="entry name" value="DnaJ"/>
    <property type="match status" value="1"/>
</dbReference>
<dbReference type="EMBL" id="CDMZ01003126">
    <property type="protein sequence ID" value="CEM45183.1"/>
    <property type="molecule type" value="Genomic_DNA"/>
</dbReference>
<dbReference type="VEuPathDB" id="CryptoDB:Cvel_7424"/>
<dbReference type="GO" id="GO:0031072">
    <property type="term" value="F:heat shock protein binding"/>
    <property type="evidence" value="ECO:0007669"/>
    <property type="project" value="InterPro"/>
</dbReference>
<dbReference type="Gene3D" id="2.10.230.10">
    <property type="entry name" value="Heat shock protein DnaJ, cysteine-rich domain"/>
    <property type="match status" value="1"/>
</dbReference>
<feature type="compositionally biased region" description="Low complexity" evidence="7">
    <location>
        <begin position="954"/>
        <end position="963"/>
    </location>
</feature>
<evidence type="ECO:0000256" key="3">
    <source>
        <dbReference type="ARBA" id="ARBA00022771"/>
    </source>
</evidence>
<feature type="compositionally biased region" description="Gly residues" evidence="7">
    <location>
        <begin position="300"/>
        <end position="309"/>
    </location>
</feature>
<keyword evidence="2" id="KW-0677">Repeat</keyword>
<dbReference type="PANTHER" id="PTHR43096:SF52">
    <property type="entry name" value="DNAJ HOMOLOG 1, MITOCHONDRIAL-RELATED"/>
    <property type="match status" value="1"/>
</dbReference>
<dbReference type="SUPFAM" id="SSF46565">
    <property type="entry name" value="Chaperone J-domain"/>
    <property type="match status" value="1"/>
</dbReference>
<accession>A0A0G4HM39</accession>
<dbReference type="InterPro" id="IPR001623">
    <property type="entry name" value="DnaJ_domain"/>
</dbReference>
<feature type="region of interest" description="Disordered" evidence="7">
    <location>
        <begin position="364"/>
        <end position="400"/>
    </location>
</feature>
<dbReference type="GO" id="GO:0009408">
    <property type="term" value="P:response to heat"/>
    <property type="evidence" value="ECO:0007669"/>
    <property type="project" value="InterPro"/>
</dbReference>
<feature type="region of interest" description="Disordered" evidence="7">
    <location>
        <begin position="94"/>
        <end position="127"/>
    </location>
</feature>
<feature type="domain" description="J" evidence="8">
    <location>
        <begin position="448"/>
        <end position="512"/>
    </location>
</feature>
<dbReference type="SMART" id="SM00271">
    <property type="entry name" value="DnaJ"/>
    <property type="match status" value="1"/>
</dbReference>
<feature type="domain" description="CR-type" evidence="9">
    <location>
        <begin position="582"/>
        <end position="664"/>
    </location>
</feature>
<keyword evidence="3 6" id="KW-0863">Zinc-finger</keyword>
<protein>
    <recommendedName>
        <fullName evidence="11">J domain-containing protein</fullName>
    </recommendedName>
</protein>
<dbReference type="PRINTS" id="PR00625">
    <property type="entry name" value="JDOMAIN"/>
</dbReference>
<feature type="region of interest" description="Disordered" evidence="7">
    <location>
        <begin position="1"/>
        <end position="26"/>
    </location>
</feature>
<proteinExistence type="inferred from homology"/>
<evidence type="ECO:0000256" key="1">
    <source>
        <dbReference type="ARBA" id="ARBA00022723"/>
    </source>
</evidence>
<dbReference type="GO" id="GO:0042026">
    <property type="term" value="P:protein refolding"/>
    <property type="evidence" value="ECO:0007669"/>
    <property type="project" value="TreeGrafter"/>
</dbReference>
<dbReference type="PROSITE" id="PS51188">
    <property type="entry name" value="ZF_CR"/>
    <property type="match status" value="1"/>
</dbReference>
<dbReference type="Pfam" id="PF00684">
    <property type="entry name" value="DnaJ_CXXCXGXG"/>
    <property type="match status" value="1"/>
</dbReference>
<dbReference type="InterPro" id="IPR002939">
    <property type="entry name" value="DnaJ_C"/>
</dbReference>
<evidence type="ECO:0000256" key="5">
    <source>
        <dbReference type="ARBA" id="ARBA00023186"/>
    </source>
</evidence>